<evidence type="ECO:0000256" key="1">
    <source>
        <dbReference type="ARBA" id="ARBA00004651"/>
    </source>
</evidence>
<dbReference type="Proteomes" id="UP000266260">
    <property type="component" value="Unassembled WGS sequence"/>
</dbReference>
<evidence type="ECO:0000256" key="2">
    <source>
        <dbReference type="ARBA" id="ARBA00022475"/>
    </source>
</evidence>
<keyword evidence="5 6" id="KW-0472">Membrane</keyword>
<reference evidence="7 8" key="1">
    <citation type="submission" date="2018-09" db="EMBL/GenBank/DDBJ databases">
        <title>Discovery and Ecogenomic Context for Candidatus Cryosericales, a Global Caldiserica Order Active in Thawing Permafrost.</title>
        <authorList>
            <person name="Martinez M.A."/>
            <person name="Woodcroft B.J."/>
            <person name="Ignacio Espinoza J.C."/>
            <person name="Zayed A."/>
            <person name="Singleton C.M."/>
            <person name="Boyd J."/>
            <person name="Li Y.-F."/>
            <person name="Purvine S."/>
            <person name="Maughan H."/>
            <person name="Hodgkins S.B."/>
            <person name="Anderson D."/>
            <person name="Sederholm M."/>
            <person name="Temperton B."/>
            <person name="Saleska S.R."/>
            <person name="Tyson G.W."/>
            <person name="Rich V.I."/>
        </authorList>
    </citation>
    <scope>NUCLEOTIDE SEQUENCE [LARGE SCALE GENOMIC DNA]</scope>
    <source>
        <strain evidence="7 8">SMC6</strain>
    </source>
</reference>
<feature type="transmembrane region" description="Helical" evidence="6">
    <location>
        <begin position="86"/>
        <end position="104"/>
    </location>
</feature>
<feature type="transmembrane region" description="Helical" evidence="6">
    <location>
        <begin position="178"/>
        <end position="197"/>
    </location>
</feature>
<dbReference type="InterPro" id="IPR001851">
    <property type="entry name" value="ABC_transp_permease"/>
</dbReference>
<dbReference type="GO" id="GO:0005886">
    <property type="term" value="C:plasma membrane"/>
    <property type="evidence" value="ECO:0007669"/>
    <property type="project" value="UniProtKB-SubCell"/>
</dbReference>
<dbReference type="AlphaFoldDB" id="A0A398D8F1"/>
<dbReference type="PANTHER" id="PTHR30482:SF10">
    <property type="entry name" value="HIGH-AFFINITY BRANCHED-CHAIN AMINO ACID TRANSPORT PROTEIN BRAE"/>
    <property type="match status" value="1"/>
</dbReference>
<evidence type="ECO:0000256" key="4">
    <source>
        <dbReference type="ARBA" id="ARBA00022989"/>
    </source>
</evidence>
<gene>
    <name evidence="7" type="ORF">SMC6_00550</name>
</gene>
<dbReference type="CDD" id="cd06581">
    <property type="entry name" value="TM_PBP1_LivM_like"/>
    <property type="match status" value="1"/>
</dbReference>
<keyword evidence="2" id="KW-1003">Cell membrane</keyword>
<feature type="transmembrane region" description="Helical" evidence="6">
    <location>
        <begin position="268"/>
        <end position="290"/>
    </location>
</feature>
<comment type="subcellular location">
    <subcellularLocation>
        <location evidence="1">Cell membrane</location>
        <topology evidence="1">Multi-pass membrane protein</topology>
    </subcellularLocation>
</comment>
<evidence type="ECO:0000256" key="6">
    <source>
        <dbReference type="SAM" id="Phobius"/>
    </source>
</evidence>
<feature type="transmembrane region" description="Helical" evidence="6">
    <location>
        <begin position="297"/>
        <end position="314"/>
    </location>
</feature>
<evidence type="ECO:0000256" key="5">
    <source>
        <dbReference type="ARBA" id="ARBA00023136"/>
    </source>
</evidence>
<dbReference type="PANTHER" id="PTHR30482">
    <property type="entry name" value="HIGH-AFFINITY BRANCHED-CHAIN AMINO ACID TRANSPORT SYSTEM PERMEASE"/>
    <property type="match status" value="1"/>
</dbReference>
<feature type="transmembrane region" description="Helical" evidence="6">
    <location>
        <begin position="28"/>
        <end position="47"/>
    </location>
</feature>
<accession>A0A398D8F1</accession>
<dbReference type="Pfam" id="PF02653">
    <property type="entry name" value="BPD_transp_2"/>
    <property type="match status" value="1"/>
</dbReference>
<name>A0A398D8F1_9BACT</name>
<feature type="transmembrane region" description="Helical" evidence="6">
    <location>
        <begin position="140"/>
        <end position="158"/>
    </location>
</feature>
<evidence type="ECO:0000313" key="8">
    <source>
        <dbReference type="Proteomes" id="UP000266260"/>
    </source>
</evidence>
<feature type="transmembrane region" description="Helical" evidence="6">
    <location>
        <begin position="53"/>
        <end position="74"/>
    </location>
</feature>
<evidence type="ECO:0000256" key="3">
    <source>
        <dbReference type="ARBA" id="ARBA00022692"/>
    </source>
</evidence>
<keyword evidence="3 6" id="KW-0812">Transmembrane</keyword>
<keyword evidence="4 6" id="KW-1133">Transmembrane helix</keyword>
<protein>
    <submittedName>
        <fullName evidence="7">Branched-chain amino acid ABC transporter permease</fullName>
    </submittedName>
</protein>
<dbReference type="EMBL" id="QXIT01000013">
    <property type="protein sequence ID" value="RIE10863.1"/>
    <property type="molecule type" value="Genomic_DNA"/>
</dbReference>
<sequence length="353" mass="38756">MKTDEKSGVQSPISYLRDHRGATGNNKLIVWIVLIVGFALSFAIPQFNIVNGYIQTIIMYVGINIILTASLNIVNGYMGEFSLGHAGFMAIGAYVASLLTLHVFPSSSSFFFFPLAVIAGGLGAALVSLIVAIPSFKTRGDYLALITLAFTYIVKSVIENIAAIGGPRGIVGIDKLTTLPWVFFWTVLSVWIMRNFVYSNFGRGVLSLREDEVASRLMSVNTQQVKFLAFALSSFFAGVAGALFAHLLQYINPNVFDISKSVDVLLMVYLGGIGSIGGSILGATIYTVLLEVLRPLGMFRMVLMPLLLVFLMIYRPRGIMGLRELRWLVPGQELKIVKRWRRKKVVNDANPAS</sequence>
<keyword evidence="8" id="KW-1185">Reference proteome</keyword>
<proteinExistence type="predicted"/>
<feature type="transmembrane region" description="Helical" evidence="6">
    <location>
        <begin position="227"/>
        <end position="248"/>
    </location>
</feature>
<evidence type="ECO:0000313" key="7">
    <source>
        <dbReference type="EMBL" id="RIE10863.1"/>
    </source>
</evidence>
<dbReference type="GO" id="GO:0015658">
    <property type="term" value="F:branched-chain amino acid transmembrane transporter activity"/>
    <property type="evidence" value="ECO:0007669"/>
    <property type="project" value="InterPro"/>
</dbReference>
<comment type="caution">
    <text evidence="7">The sequence shown here is derived from an EMBL/GenBank/DDBJ whole genome shotgun (WGS) entry which is preliminary data.</text>
</comment>
<dbReference type="InterPro" id="IPR043428">
    <property type="entry name" value="LivM-like"/>
</dbReference>
<organism evidence="7 8">
    <name type="scientific">Candidatus Cryosericum odellii</name>
    <dbReference type="NCBI Taxonomy" id="2290917"/>
    <lineage>
        <taxon>Bacteria</taxon>
        <taxon>Pseudomonadati</taxon>
        <taxon>Caldisericota/Cryosericota group</taxon>
        <taxon>Candidatus Cryosericota</taxon>
        <taxon>Candidatus Cryosericia</taxon>
        <taxon>Candidatus Cryosericales</taxon>
        <taxon>Candidatus Cryosericaceae</taxon>
        <taxon>Candidatus Cryosericum</taxon>
    </lineage>
</organism>
<feature type="transmembrane region" description="Helical" evidence="6">
    <location>
        <begin position="110"/>
        <end position="133"/>
    </location>
</feature>